<proteinExistence type="predicted"/>
<organism evidence="1">
    <name type="scientific">Deinococcus sp. VB142</name>
    <dbReference type="NCBI Taxonomy" id="3112952"/>
    <lineage>
        <taxon>Bacteria</taxon>
        <taxon>Thermotogati</taxon>
        <taxon>Deinococcota</taxon>
        <taxon>Deinococci</taxon>
        <taxon>Deinococcales</taxon>
        <taxon>Deinococcaceae</taxon>
        <taxon>Deinococcus</taxon>
    </lineage>
</organism>
<accession>A0AAU6Q7Z1</accession>
<gene>
    <name evidence="1" type="ORF">WDJ50_18425</name>
</gene>
<evidence type="ECO:0008006" key="2">
    <source>
        <dbReference type="Google" id="ProtNLM"/>
    </source>
</evidence>
<dbReference type="RefSeq" id="WP_339098239.1">
    <property type="nucleotide sequence ID" value="NZ_CP149785.1"/>
</dbReference>
<reference evidence="1" key="1">
    <citation type="submission" date="2024-03" db="EMBL/GenBank/DDBJ databases">
        <title>Deinococcus weizhi sp. nov., isolated from human skin.</title>
        <authorList>
            <person name="Wei Z."/>
            <person name="Tian F."/>
            <person name="Yang C."/>
            <person name="Xin L.T."/>
            <person name="Wen Z.J."/>
            <person name="Lan K.C."/>
            <person name="Yu L."/>
            <person name="Zhe W."/>
            <person name="Dan F.D."/>
            <person name="Jun W."/>
            <person name="Rui Z."/>
            <person name="Yong X.J."/>
            <person name="Ting Y."/>
            <person name="Wei X."/>
            <person name="Xu Z.G."/>
            <person name="Xin Z."/>
            <person name="Dong F.G."/>
            <person name="Ni X.M."/>
            <person name="Zheng M.G."/>
            <person name="Chun Y."/>
            <person name="Qian W.X."/>
        </authorList>
    </citation>
    <scope>NUCLEOTIDE SEQUENCE</scope>
    <source>
        <strain evidence="1">VB142</strain>
        <plasmid evidence="1">p2</plasmid>
    </source>
</reference>
<name>A0AAU6Q7Z1_9DEIO</name>
<sequence length="51" mass="5933">MTLSDRDAQIVDLYNAGFKVPQIASRVGRRPFYVQRVLAKLRPDQSKRRKS</sequence>
<geneLocation type="plasmid" evidence="1">
    <name>p2</name>
</geneLocation>
<protein>
    <recommendedName>
        <fullName evidence="2">IS30 family transposase</fullName>
    </recommendedName>
</protein>
<dbReference type="AlphaFoldDB" id="A0AAU6Q7Z1"/>
<dbReference type="EMBL" id="CP149785">
    <property type="protein sequence ID" value="WYF46740.1"/>
    <property type="molecule type" value="Genomic_DNA"/>
</dbReference>
<keyword evidence="1" id="KW-0614">Plasmid</keyword>
<evidence type="ECO:0000313" key="1">
    <source>
        <dbReference type="EMBL" id="WYF46740.1"/>
    </source>
</evidence>